<evidence type="ECO:0000313" key="2">
    <source>
        <dbReference type="Proteomes" id="UP000189796"/>
    </source>
</evidence>
<proteinExistence type="predicted"/>
<dbReference type="Proteomes" id="UP000189796">
    <property type="component" value="Chromosome I"/>
</dbReference>
<protein>
    <recommendedName>
        <fullName evidence="3">Mono-oxygenase ydhR</fullName>
    </recommendedName>
</protein>
<evidence type="ECO:0000313" key="1">
    <source>
        <dbReference type="EMBL" id="SHI09210.1"/>
    </source>
</evidence>
<dbReference type="InterPro" id="IPR011008">
    <property type="entry name" value="Dimeric_a/b-barrel"/>
</dbReference>
<evidence type="ECO:0008006" key="3">
    <source>
        <dbReference type="Google" id="ProtNLM"/>
    </source>
</evidence>
<gene>
    <name evidence="1" type="ORF">SAMN05443248_8104</name>
</gene>
<dbReference type="EMBL" id="LT670817">
    <property type="protein sequence ID" value="SHI09210.1"/>
    <property type="molecule type" value="Genomic_DNA"/>
</dbReference>
<name>A0A1M5YAU8_9BRAD</name>
<organism evidence="1 2">
    <name type="scientific">Bradyrhizobium erythrophlei</name>
    <dbReference type="NCBI Taxonomy" id="1437360"/>
    <lineage>
        <taxon>Bacteria</taxon>
        <taxon>Pseudomonadati</taxon>
        <taxon>Pseudomonadota</taxon>
        <taxon>Alphaproteobacteria</taxon>
        <taxon>Hyphomicrobiales</taxon>
        <taxon>Nitrobacteraceae</taxon>
        <taxon>Bradyrhizobium</taxon>
    </lineage>
</organism>
<accession>A0A1M5YAU8</accession>
<dbReference type="AlphaFoldDB" id="A0A1M5YAU8"/>
<dbReference type="SUPFAM" id="SSF54909">
    <property type="entry name" value="Dimeric alpha+beta barrel"/>
    <property type="match status" value="1"/>
</dbReference>
<dbReference type="OrthoDB" id="2065010at2"/>
<reference evidence="1 2" key="1">
    <citation type="submission" date="2016-11" db="EMBL/GenBank/DDBJ databases">
        <authorList>
            <person name="Jaros S."/>
            <person name="Januszkiewicz K."/>
            <person name="Wedrychowicz H."/>
        </authorList>
    </citation>
    <scope>NUCLEOTIDE SEQUENCE [LARGE SCALE GENOMIC DNA]</scope>
    <source>
        <strain evidence="1 2">GAS138</strain>
    </source>
</reference>
<dbReference type="Gene3D" id="3.30.70.100">
    <property type="match status" value="1"/>
</dbReference>
<dbReference type="RefSeq" id="WP_079606162.1">
    <property type="nucleotide sequence ID" value="NZ_LT670817.1"/>
</dbReference>
<sequence length="106" mass="11907">MITAIVRFKLPATFDAAKAAEVFQLSAPRYQGLAGLIRKYYLYDAEGRTGGGCYLWQSREAAERVYTAEWRQMITERYGAAPEISYFETPVIVDNTLGKTILDAAE</sequence>